<evidence type="ECO:0000313" key="2">
    <source>
        <dbReference type="Proteomes" id="UP000064201"/>
    </source>
</evidence>
<keyword evidence="2" id="KW-1185">Reference proteome</keyword>
<dbReference type="EMBL" id="CP011367">
    <property type="protein sequence ID" value="AKJ95197.1"/>
    <property type="molecule type" value="Genomic_DNA"/>
</dbReference>
<dbReference type="Gene3D" id="1.10.490.10">
    <property type="entry name" value="Globins"/>
    <property type="match status" value="1"/>
</dbReference>
<dbReference type="RefSeq" id="WP_018169885.1">
    <property type="nucleotide sequence ID" value="NZ_CP011367.1"/>
</dbReference>
<dbReference type="OrthoDB" id="9024187at2"/>
<dbReference type="SUPFAM" id="SSF46458">
    <property type="entry name" value="Globin-like"/>
    <property type="match status" value="1"/>
</dbReference>
<evidence type="ECO:0000313" key="1">
    <source>
        <dbReference type="EMBL" id="AKJ95197.1"/>
    </source>
</evidence>
<name>A0A0G3G6V8_9GAMM</name>
<reference evidence="1 2" key="1">
    <citation type="submission" date="2015-04" db="EMBL/GenBank/DDBJ databases">
        <title>Complete Sequence for the Genome of the Thioalkalivibrio versutus D301.</title>
        <authorList>
            <person name="Mu T."/>
            <person name="Zhou J."/>
            <person name="Xu X."/>
        </authorList>
    </citation>
    <scope>NUCLEOTIDE SEQUENCE [LARGE SCALE GENOMIC DNA]</scope>
    <source>
        <strain evidence="1 2">D301</strain>
    </source>
</reference>
<dbReference type="GO" id="GO:0019825">
    <property type="term" value="F:oxygen binding"/>
    <property type="evidence" value="ECO:0007669"/>
    <property type="project" value="InterPro"/>
</dbReference>
<accession>A0A0G3G6V8</accession>
<dbReference type="InterPro" id="IPR012292">
    <property type="entry name" value="Globin/Proto"/>
</dbReference>
<organism evidence="1 2">
    <name type="scientific">Thioalkalivibrio versutus</name>
    <dbReference type="NCBI Taxonomy" id="106634"/>
    <lineage>
        <taxon>Bacteria</taxon>
        <taxon>Pseudomonadati</taxon>
        <taxon>Pseudomonadota</taxon>
        <taxon>Gammaproteobacteria</taxon>
        <taxon>Chromatiales</taxon>
        <taxon>Ectothiorhodospiraceae</taxon>
        <taxon>Thioalkalivibrio</taxon>
    </lineage>
</organism>
<protein>
    <submittedName>
        <fullName evidence="1">Globin</fullName>
    </submittedName>
</protein>
<dbReference type="Proteomes" id="UP000064201">
    <property type="component" value="Chromosome"/>
</dbReference>
<dbReference type="AlphaFoldDB" id="A0A0G3G6V8"/>
<dbReference type="InterPro" id="IPR009050">
    <property type="entry name" value="Globin-like_sf"/>
</dbReference>
<dbReference type="InterPro" id="IPR044399">
    <property type="entry name" value="Mb-like_M"/>
</dbReference>
<sequence>MSYSDVHQSYGRCRRAGNFVDRFYERFLAADERVAQAFTTTNWSQQKRALGQAISTAISYAEGESFVAPTMEKMAEVHSRHGRVPVAPELYGVWLNCMVETAREVDPRWEESLAQRWRGALSPAIDLFIERY</sequence>
<dbReference type="KEGG" id="tvr:TVD_07380"/>
<dbReference type="CDD" id="cd01040">
    <property type="entry name" value="Mb-like"/>
    <property type="match status" value="1"/>
</dbReference>
<dbReference type="STRING" id="106634.TVD_07380"/>
<gene>
    <name evidence="1" type="ORF">TVD_07380</name>
</gene>
<dbReference type="GO" id="GO:0020037">
    <property type="term" value="F:heme binding"/>
    <property type="evidence" value="ECO:0007669"/>
    <property type="project" value="InterPro"/>
</dbReference>
<proteinExistence type="predicted"/>
<dbReference type="PATRIC" id="fig|106634.4.peg.1508"/>